<dbReference type="GO" id="GO:0004385">
    <property type="term" value="F:GMP kinase activity"/>
    <property type="evidence" value="ECO:0007669"/>
    <property type="project" value="UniProtKB-UniRule"/>
</dbReference>
<evidence type="ECO:0000256" key="5">
    <source>
        <dbReference type="ARBA" id="ARBA00022741"/>
    </source>
</evidence>
<dbReference type="Proteomes" id="UP000034681">
    <property type="component" value="Unassembled WGS sequence"/>
</dbReference>
<evidence type="ECO:0000256" key="8">
    <source>
        <dbReference type="ARBA" id="ARBA00030128"/>
    </source>
</evidence>
<keyword evidence="9" id="KW-0963">Cytoplasm</keyword>
<comment type="similarity">
    <text evidence="1 9">Belongs to the guanylate kinase family.</text>
</comment>
<gene>
    <name evidence="9" type="primary">gmk</name>
    <name evidence="12" type="ORF">PROH_04025</name>
</gene>
<dbReference type="GO" id="GO:0005829">
    <property type="term" value="C:cytosol"/>
    <property type="evidence" value="ECO:0007669"/>
    <property type="project" value="TreeGrafter"/>
</dbReference>
<dbReference type="AlphaFoldDB" id="A0A0M2PZA9"/>
<reference evidence="12" key="1">
    <citation type="submission" date="2012-04" db="EMBL/GenBank/DDBJ databases">
        <authorList>
            <person name="Borisov I.G."/>
            <person name="Ivanikova N.V."/>
            <person name="Pinevich A.V."/>
        </authorList>
    </citation>
    <scope>NUCLEOTIDE SEQUENCE [LARGE SCALE GENOMIC DNA]</scope>
    <source>
        <strain evidence="12">CALU 1027</strain>
    </source>
</reference>
<dbReference type="FunFam" id="3.30.63.10:FF:000002">
    <property type="entry name" value="Guanylate kinase 1"/>
    <property type="match status" value="1"/>
</dbReference>
<keyword evidence="7 9" id="KW-0067">ATP-binding</keyword>
<dbReference type="EC" id="2.7.4.8" evidence="2 9"/>
<evidence type="ECO:0000256" key="2">
    <source>
        <dbReference type="ARBA" id="ARBA00012961"/>
    </source>
</evidence>
<dbReference type="CDD" id="cd00071">
    <property type="entry name" value="GMPK"/>
    <property type="match status" value="1"/>
</dbReference>
<dbReference type="GO" id="GO:0005524">
    <property type="term" value="F:ATP binding"/>
    <property type="evidence" value="ECO:0007669"/>
    <property type="project" value="UniProtKB-UniRule"/>
</dbReference>
<comment type="subcellular location">
    <subcellularLocation>
        <location evidence="9">Cytoplasm</location>
    </subcellularLocation>
</comment>
<dbReference type="STRING" id="317619.GCA_000332315_04084"/>
<dbReference type="Gene3D" id="3.30.63.10">
    <property type="entry name" value="Guanylate Kinase phosphate binding domain"/>
    <property type="match status" value="1"/>
</dbReference>
<keyword evidence="6 9" id="KW-0418">Kinase</keyword>
<feature type="domain" description="Guanylate kinase-like" evidence="11">
    <location>
        <begin position="8"/>
        <end position="186"/>
    </location>
</feature>
<feature type="region of interest" description="Disordered" evidence="10">
    <location>
        <begin position="185"/>
        <end position="225"/>
    </location>
</feature>
<dbReference type="InterPro" id="IPR008144">
    <property type="entry name" value="Guanylate_kin-like_dom"/>
</dbReference>
<dbReference type="HAMAP" id="MF_00328">
    <property type="entry name" value="Guanylate_kinase"/>
    <property type="match status" value="1"/>
</dbReference>
<evidence type="ECO:0000256" key="6">
    <source>
        <dbReference type="ARBA" id="ARBA00022777"/>
    </source>
</evidence>
<comment type="catalytic activity">
    <reaction evidence="9">
        <text>GMP + ATP = GDP + ADP</text>
        <dbReference type="Rhea" id="RHEA:20780"/>
        <dbReference type="ChEBI" id="CHEBI:30616"/>
        <dbReference type="ChEBI" id="CHEBI:58115"/>
        <dbReference type="ChEBI" id="CHEBI:58189"/>
        <dbReference type="ChEBI" id="CHEBI:456216"/>
        <dbReference type="EC" id="2.7.4.8"/>
    </reaction>
</comment>
<dbReference type="eggNOG" id="COG0194">
    <property type="taxonomic scope" value="Bacteria"/>
</dbReference>
<dbReference type="EMBL" id="AJTX02000002">
    <property type="protein sequence ID" value="KKJ01490.1"/>
    <property type="molecule type" value="Genomic_DNA"/>
</dbReference>
<evidence type="ECO:0000256" key="4">
    <source>
        <dbReference type="ARBA" id="ARBA00022679"/>
    </source>
</evidence>
<evidence type="ECO:0000313" key="13">
    <source>
        <dbReference type="Proteomes" id="UP000034681"/>
    </source>
</evidence>
<dbReference type="Pfam" id="PF00625">
    <property type="entry name" value="Guanylate_kin"/>
    <property type="match status" value="1"/>
</dbReference>
<evidence type="ECO:0000256" key="9">
    <source>
        <dbReference type="HAMAP-Rule" id="MF_00328"/>
    </source>
</evidence>
<proteinExistence type="inferred from homology"/>
<evidence type="ECO:0000259" key="11">
    <source>
        <dbReference type="PROSITE" id="PS50052"/>
    </source>
</evidence>
<name>A0A0M2PZA9_PROHO</name>
<keyword evidence="4 9" id="KW-0808">Transferase</keyword>
<evidence type="ECO:0000313" key="12">
    <source>
        <dbReference type="EMBL" id="KKJ01490.1"/>
    </source>
</evidence>
<dbReference type="SMART" id="SM00072">
    <property type="entry name" value="GuKc"/>
    <property type="match status" value="1"/>
</dbReference>
<dbReference type="PROSITE" id="PS00856">
    <property type="entry name" value="GUANYLATE_KINASE_1"/>
    <property type="match status" value="1"/>
</dbReference>
<dbReference type="PANTHER" id="PTHR23117">
    <property type="entry name" value="GUANYLATE KINASE-RELATED"/>
    <property type="match status" value="1"/>
</dbReference>
<feature type="binding site" evidence="9">
    <location>
        <begin position="15"/>
        <end position="22"/>
    </location>
    <ligand>
        <name>ATP</name>
        <dbReference type="ChEBI" id="CHEBI:30616"/>
    </ligand>
</feature>
<accession>A0A0M2PZA9</accession>
<dbReference type="InterPro" id="IPR027417">
    <property type="entry name" value="P-loop_NTPase"/>
</dbReference>
<evidence type="ECO:0000256" key="3">
    <source>
        <dbReference type="ARBA" id="ARBA00016296"/>
    </source>
</evidence>
<dbReference type="InterPro" id="IPR017665">
    <property type="entry name" value="Guanylate_kinase"/>
</dbReference>
<protein>
    <recommendedName>
        <fullName evidence="3 9">Guanylate kinase</fullName>
        <ecNumber evidence="2 9">2.7.4.8</ecNumber>
    </recommendedName>
    <alternativeName>
        <fullName evidence="8 9">GMP kinase</fullName>
    </alternativeName>
</protein>
<dbReference type="Gene3D" id="3.40.50.300">
    <property type="entry name" value="P-loop containing nucleotide triphosphate hydrolases"/>
    <property type="match status" value="1"/>
</dbReference>
<feature type="compositionally biased region" description="Basic and acidic residues" evidence="10">
    <location>
        <begin position="200"/>
        <end position="225"/>
    </location>
</feature>
<organism evidence="12 13">
    <name type="scientific">Prochlorothrix hollandica PCC 9006 = CALU 1027</name>
    <dbReference type="NCBI Taxonomy" id="317619"/>
    <lineage>
        <taxon>Bacteria</taxon>
        <taxon>Bacillati</taxon>
        <taxon>Cyanobacteriota</taxon>
        <taxon>Cyanophyceae</taxon>
        <taxon>Prochlorotrichales</taxon>
        <taxon>Prochlorotrichaceae</taxon>
        <taxon>Prochlorothrix</taxon>
    </lineage>
</organism>
<sequence>MGFSRDSQRVVVITGPSGVGKGTLLQQLQQKYPQIHISISATTRSPRAGEVEGQHYFFVSPAEFQTMVTGGELLEWAEFAGNCYGTPRKPVETQVSQGNLVILEIEVEGARQVRQTFPDALQIFVLPPSLGELEKRLRSRGQDSEAAIDRRLDKAKEELAAAPEFDVQVVNDHLPTALATLEMALFGPHDSPGDPLPPEVLHHPEALGDPKALDDSKALEHPPTA</sequence>
<dbReference type="OrthoDB" id="9808150at2"/>
<keyword evidence="13" id="KW-1185">Reference proteome</keyword>
<dbReference type="InterPro" id="IPR020590">
    <property type="entry name" value="Guanylate_kinase_CS"/>
</dbReference>
<evidence type="ECO:0000256" key="10">
    <source>
        <dbReference type="SAM" id="MobiDB-lite"/>
    </source>
</evidence>
<dbReference type="SUPFAM" id="SSF52540">
    <property type="entry name" value="P-loop containing nucleoside triphosphate hydrolases"/>
    <property type="match status" value="1"/>
</dbReference>
<dbReference type="NCBIfam" id="TIGR03263">
    <property type="entry name" value="guanyl_kin"/>
    <property type="match status" value="1"/>
</dbReference>
<comment type="function">
    <text evidence="9">Essential for recycling GMP and indirectly, cGMP.</text>
</comment>
<evidence type="ECO:0000256" key="7">
    <source>
        <dbReference type="ARBA" id="ARBA00022840"/>
    </source>
</evidence>
<dbReference type="PANTHER" id="PTHR23117:SF13">
    <property type="entry name" value="GUANYLATE KINASE"/>
    <property type="match status" value="1"/>
</dbReference>
<keyword evidence="5 9" id="KW-0547">Nucleotide-binding</keyword>
<dbReference type="InterPro" id="IPR008145">
    <property type="entry name" value="GK/Ca_channel_bsu"/>
</dbReference>
<comment type="caution">
    <text evidence="12">The sequence shown here is derived from an EMBL/GenBank/DDBJ whole genome shotgun (WGS) entry which is preliminary data.</text>
</comment>
<dbReference type="PROSITE" id="PS50052">
    <property type="entry name" value="GUANYLATE_KINASE_2"/>
    <property type="match status" value="1"/>
</dbReference>
<evidence type="ECO:0000256" key="1">
    <source>
        <dbReference type="ARBA" id="ARBA00005790"/>
    </source>
</evidence>
<dbReference type="RefSeq" id="WP_017714231.1">
    <property type="nucleotide sequence ID" value="NZ_KB235941.1"/>
</dbReference>